<evidence type="ECO:0000313" key="5">
    <source>
        <dbReference type="Proteomes" id="UP000606974"/>
    </source>
</evidence>
<reference evidence="4" key="1">
    <citation type="submission" date="2020-02" db="EMBL/GenBank/DDBJ databases">
        <authorList>
            <person name="Palmer J.M."/>
        </authorList>
    </citation>
    <scope>NUCLEOTIDE SEQUENCE</scope>
    <source>
        <strain evidence="4">EPUS1.4</strain>
        <tissue evidence="4">Thallus</tissue>
    </source>
</reference>
<organism evidence="4 5">
    <name type="scientific">Endocarpon pusillum</name>
    <dbReference type="NCBI Taxonomy" id="364733"/>
    <lineage>
        <taxon>Eukaryota</taxon>
        <taxon>Fungi</taxon>
        <taxon>Dikarya</taxon>
        <taxon>Ascomycota</taxon>
        <taxon>Pezizomycotina</taxon>
        <taxon>Eurotiomycetes</taxon>
        <taxon>Chaetothyriomycetidae</taxon>
        <taxon>Verrucariales</taxon>
        <taxon>Verrucariaceae</taxon>
        <taxon>Endocarpon</taxon>
    </lineage>
</organism>
<comment type="caution">
    <text evidence="4">The sequence shown here is derived from an EMBL/GenBank/DDBJ whole genome shotgun (WGS) entry which is preliminary data.</text>
</comment>
<keyword evidence="5" id="KW-1185">Reference proteome</keyword>
<feature type="compositionally biased region" description="Low complexity" evidence="1">
    <location>
        <begin position="184"/>
        <end position="237"/>
    </location>
</feature>
<dbReference type="OrthoDB" id="4148662at2759"/>
<protein>
    <recommendedName>
        <fullName evidence="6">Mid2 domain-containing protein</fullName>
    </recommendedName>
</protein>
<feature type="region of interest" description="Disordered" evidence="1">
    <location>
        <begin position="184"/>
        <end position="262"/>
    </location>
</feature>
<feature type="compositionally biased region" description="Polar residues" evidence="1">
    <location>
        <begin position="382"/>
        <end position="405"/>
    </location>
</feature>
<accession>A0A8H7AW74</accession>
<dbReference type="Proteomes" id="UP000606974">
    <property type="component" value="Unassembled WGS sequence"/>
</dbReference>
<feature type="region of interest" description="Disordered" evidence="1">
    <location>
        <begin position="326"/>
        <end position="432"/>
    </location>
</feature>
<feature type="compositionally biased region" description="Polar residues" evidence="1">
    <location>
        <begin position="358"/>
        <end position="370"/>
    </location>
</feature>
<evidence type="ECO:0000313" key="4">
    <source>
        <dbReference type="EMBL" id="KAF7512255.1"/>
    </source>
</evidence>
<keyword evidence="2" id="KW-0812">Transmembrane</keyword>
<evidence type="ECO:0000256" key="1">
    <source>
        <dbReference type="SAM" id="MobiDB-lite"/>
    </source>
</evidence>
<evidence type="ECO:0000256" key="3">
    <source>
        <dbReference type="SAM" id="SignalP"/>
    </source>
</evidence>
<dbReference type="AlphaFoldDB" id="A0A8H7AW74"/>
<dbReference type="EMBL" id="JAACFV010000013">
    <property type="protein sequence ID" value="KAF7512255.1"/>
    <property type="molecule type" value="Genomic_DNA"/>
</dbReference>
<gene>
    <name evidence="4" type="ORF">GJ744_001823</name>
</gene>
<name>A0A8H7AW74_9EURO</name>
<sequence>MMHHLISPLSLLLAILPVRAYEVTQCYWAKGQTLPQISGLPNSYIPCGEIDDGVQPCCRVGHNCLEAGACYAPDAGMVYTAGCTDRDYASSSCPSKCGISAFWVGHSYCNGTSNNWSCCDNQHGDTLNQQFFPYNNEQQCWCPEENAMIGFHAPKTIPDVAYLDLEHPGSISYFPGHTPSAALGGSSTAASPASTTSDTDSSTTFTTSTMQTSESSSSSSRNSNPNTNTNSPASNTAFPSNGSSASHSADPDSTSSPLTSDPGLPTGTKIGIGVGAGAGAVILASLLYLLLSFLRKRHKRPPPPIQEQIRPKSIGSSYAGIMSEAANAQSPTGDARSPAWSSGHRSELPADEDAVVSASPTIGSTTSPSMPSHPVAAAEVEATTSRQSVQSSGSQMARGSATSQPGYGADGIKHYIPYNPARGGKSIAELPG</sequence>
<keyword evidence="2" id="KW-1133">Transmembrane helix</keyword>
<feature type="transmembrane region" description="Helical" evidence="2">
    <location>
        <begin position="270"/>
        <end position="291"/>
    </location>
</feature>
<feature type="chain" id="PRO_5034758482" description="Mid2 domain-containing protein" evidence="3">
    <location>
        <begin position="21"/>
        <end position="432"/>
    </location>
</feature>
<proteinExistence type="predicted"/>
<evidence type="ECO:0000256" key="2">
    <source>
        <dbReference type="SAM" id="Phobius"/>
    </source>
</evidence>
<evidence type="ECO:0008006" key="6">
    <source>
        <dbReference type="Google" id="ProtNLM"/>
    </source>
</evidence>
<keyword evidence="2" id="KW-0472">Membrane</keyword>
<feature type="compositionally biased region" description="Polar residues" evidence="1">
    <location>
        <begin position="238"/>
        <end position="247"/>
    </location>
</feature>
<feature type="compositionally biased region" description="Low complexity" evidence="1">
    <location>
        <begin position="251"/>
        <end position="262"/>
    </location>
</feature>
<keyword evidence="3" id="KW-0732">Signal</keyword>
<feature type="signal peptide" evidence="3">
    <location>
        <begin position="1"/>
        <end position="20"/>
    </location>
</feature>